<evidence type="ECO:0000256" key="1">
    <source>
        <dbReference type="ARBA" id="ARBA00003800"/>
    </source>
</evidence>
<comment type="similarity">
    <text evidence="3 13">Belongs to the D-isomer specific 2-hydroxyacid dehydrogenase family.</text>
</comment>
<evidence type="ECO:0000256" key="9">
    <source>
        <dbReference type="ARBA" id="ARBA00023299"/>
    </source>
</evidence>
<evidence type="ECO:0000259" key="14">
    <source>
        <dbReference type="PROSITE" id="PS51671"/>
    </source>
</evidence>
<evidence type="ECO:0000256" key="3">
    <source>
        <dbReference type="ARBA" id="ARBA00005854"/>
    </source>
</evidence>
<comment type="caution">
    <text evidence="15">The sequence shown here is derived from an EMBL/GenBank/DDBJ whole genome shotgun (WGS) entry which is preliminary data.</text>
</comment>
<keyword evidence="9" id="KW-0028">Amino-acid biosynthesis</keyword>
<dbReference type="PROSITE" id="PS00671">
    <property type="entry name" value="D_2_HYDROXYACID_DH_3"/>
    <property type="match status" value="1"/>
</dbReference>
<protein>
    <recommendedName>
        <fullName evidence="6">D-3-phosphoglycerate dehydrogenase</fullName>
        <ecNumber evidence="4">1.1.1.399</ecNumber>
        <ecNumber evidence="5">1.1.1.95</ecNumber>
    </recommendedName>
    <alternativeName>
        <fullName evidence="10">2-oxoglutarate reductase</fullName>
    </alternativeName>
</protein>
<evidence type="ECO:0000313" key="15">
    <source>
        <dbReference type="EMBL" id="MEF2155426.1"/>
    </source>
</evidence>
<dbReference type="InterPro" id="IPR006139">
    <property type="entry name" value="D-isomer_2_OHA_DH_cat_dom"/>
</dbReference>
<dbReference type="InterPro" id="IPR054480">
    <property type="entry name" value="AHAS_small-like_ACT"/>
</dbReference>
<evidence type="ECO:0000256" key="8">
    <source>
        <dbReference type="ARBA" id="ARBA00023027"/>
    </source>
</evidence>
<dbReference type="PANTHER" id="PTHR42789">
    <property type="entry name" value="D-ISOMER SPECIFIC 2-HYDROXYACID DEHYDROGENASE FAMILY PROTEIN (AFU_ORTHOLOGUE AFUA_6G10090)"/>
    <property type="match status" value="1"/>
</dbReference>
<dbReference type="SUPFAM" id="SSF55021">
    <property type="entry name" value="ACT-like"/>
    <property type="match status" value="1"/>
</dbReference>
<keyword evidence="9" id="KW-0718">Serine biosynthesis</keyword>
<evidence type="ECO:0000256" key="11">
    <source>
        <dbReference type="ARBA" id="ARBA00048126"/>
    </source>
</evidence>
<comment type="catalytic activity">
    <reaction evidence="11">
        <text>(R)-2-hydroxyglutarate + NAD(+) = 2-oxoglutarate + NADH + H(+)</text>
        <dbReference type="Rhea" id="RHEA:49612"/>
        <dbReference type="ChEBI" id="CHEBI:15378"/>
        <dbReference type="ChEBI" id="CHEBI:15801"/>
        <dbReference type="ChEBI" id="CHEBI:16810"/>
        <dbReference type="ChEBI" id="CHEBI:57540"/>
        <dbReference type="ChEBI" id="CHEBI:57945"/>
        <dbReference type="EC" id="1.1.1.399"/>
    </reaction>
</comment>
<keyword evidence="8" id="KW-0520">NAD</keyword>
<evidence type="ECO:0000256" key="4">
    <source>
        <dbReference type="ARBA" id="ARBA00013001"/>
    </source>
</evidence>
<dbReference type="EMBL" id="JAZHBO010000001">
    <property type="protein sequence ID" value="MEF2155426.1"/>
    <property type="molecule type" value="Genomic_DNA"/>
</dbReference>
<gene>
    <name evidence="15" type="primary">serA</name>
    <name evidence="15" type="ORF">V3390_04160</name>
</gene>
<reference evidence="15 16" key="1">
    <citation type="submission" date="2024-01" db="EMBL/GenBank/DDBJ databases">
        <title>Novel species of the genus Luteimonas isolated from rivers.</title>
        <authorList>
            <person name="Lu H."/>
        </authorList>
    </citation>
    <scope>NUCLEOTIDE SEQUENCE [LARGE SCALE GENOMIC DNA]</scope>
    <source>
        <strain evidence="15 16">FXH3W</strain>
    </source>
</reference>
<keyword evidence="16" id="KW-1185">Reference proteome</keyword>
<dbReference type="InterPro" id="IPR002912">
    <property type="entry name" value="ACT_dom"/>
</dbReference>
<dbReference type="SUPFAM" id="SSF52283">
    <property type="entry name" value="Formate/glycerate dehydrogenase catalytic domain-like"/>
    <property type="match status" value="1"/>
</dbReference>
<comment type="pathway">
    <text evidence="2">Amino-acid biosynthesis; L-serine biosynthesis; L-serine from 3-phospho-D-glycerate: step 1/3.</text>
</comment>
<comment type="catalytic activity">
    <reaction evidence="12">
        <text>(2R)-3-phosphoglycerate + NAD(+) = 3-phosphooxypyruvate + NADH + H(+)</text>
        <dbReference type="Rhea" id="RHEA:12641"/>
        <dbReference type="ChEBI" id="CHEBI:15378"/>
        <dbReference type="ChEBI" id="CHEBI:18110"/>
        <dbReference type="ChEBI" id="CHEBI:57540"/>
        <dbReference type="ChEBI" id="CHEBI:57945"/>
        <dbReference type="ChEBI" id="CHEBI:58272"/>
        <dbReference type="EC" id="1.1.1.95"/>
    </reaction>
</comment>
<dbReference type="EC" id="1.1.1.399" evidence="4"/>
<dbReference type="PANTHER" id="PTHR42789:SF1">
    <property type="entry name" value="D-ISOMER SPECIFIC 2-HYDROXYACID DEHYDROGENASE FAMILY PROTEIN (AFU_ORTHOLOGUE AFUA_6G10090)"/>
    <property type="match status" value="1"/>
</dbReference>
<accession>A0ABU7UXY9</accession>
<dbReference type="InterPro" id="IPR029753">
    <property type="entry name" value="D-isomer_DH_CS"/>
</dbReference>
<dbReference type="Pfam" id="PF00389">
    <property type="entry name" value="2-Hacid_dh"/>
    <property type="match status" value="1"/>
</dbReference>
<dbReference type="Gene3D" id="3.30.70.260">
    <property type="match status" value="1"/>
</dbReference>
<dbReference type="RefSeq" id="WP_331703472.1">
    <property type="nucleotide sequence ID" value="NZ_JAZHBO010000001.1"/>
</dbReference>
<evidence type="ECO:0000256" key="13">
    <source>
        <dbReference type="RuleBase" id="RU003719"/>
    </source>
</evidence>
<dbReference type="CDD" id="cd12176">
    <property type="entry name" value="PGDH_3"/>
    <property type="match status" value="1"/>
</dbReference>
<dbReference type="InterPro" id="IPR045865">
    <property type="entry name" value="ACT-like_dom_sf"/>
</dbReference>
<dbReference type="Gene3D" id="3.40.50.720">
    <property type="entry name" value="NAD(P)-binding Rossmann-like Domain"/>
    <property type="match status" value="2"/>
</dbReference>
<dbReference type="GO" id="GO:0004617">
    <property type="term" value="F:phosphoglycerate dehydrogenase activity"/>
    <property type="evidence" value="ECO:0007669"/>
    <property type="project" value="UniProtKB-EC"/>
</dbReference>
<keyword evidence="7 13" id="KW-0560">Oxidoreductase</keyword>
<dbReference type="SUPFAM" id="SSF51735">
    <property type="entry name" value="NAD(P)-binding Rossmann-fold domains"/>
    <property type="match status" value="1"/>
</dbReference>
<evidence type="ECO:0000256" key="5">
    <source>
        <dbReference type="ARBA" id="ARBA00013143"/>
    </source>
</evidence>
<name>A0ABU7UXY9_9GAMM</name>
<dbReference type="PROSITE" id="PS51671">
    <property type="entry name" value="ACT"/>
    <property type="match status" value="1"/>
</dbReference>
<dbReference type="InterPro" id="IPR036291">
    <property type="entry name" value="NAD(P)-bd_dom_sf"/>
</dbReference>
<dbReference type="CDD" id="cd04901">
    <property type="entry name" value="ACT_3PGDH"/>
    <property type="match status" value="1"/>
</dbReference>
<dbReference type="NCBIfam" id="NF008759">
    <property type="entry name" value="PRK11790.1"/>
    <property type="match status" value="1"/>
</dbReference>
<dbReference type="InterPro" id="IPR050857">
    <property type="entry name" value="D-2-hydroxyacid_DH"/>
</dbReference>
<proteinExistence type="inferred from homology"/>
<evidence type="ECO:0000256" key="7">
    <source>
        <dbReference type="ARBA" id="ARBA00023002"/>
    </source>
</evidence>
<dbReference type="InterPro" id="IPR006140">
    <property type="entry name" value="D-isomer_DH_NAD-bd"/>
</dbReference>
<dbReference type="Pfam" id="PF22629">
    <property type="entry name" value="ACT_AHAS_ss"/>
    <property type="match status" value="1"/>
</dbReference>
<organism evidence="15 16">
    <name type="scientific">Aquilutibacter rugosus</name>
    <dbReference type="NCBI Taxonomy" id="3115820"/>
    <lineage>
        <taxon>Bacteria</taxon>
        <taxon>Pseudomonadati</taxon>
        <taxon>Pseudomonadota</taxon>
        <taxon>Gammaproteobacteria</taxon>
        <taxon>Lysobacterales</taxon>
        <taxon>Lysobacteraceae</taxon>
        <taxon>Aquilutibacter</taxon>
    </lineage>
</organism>
<evidence type="ECO:0000256" key="2">
    <source>
        <dbReference type="ARBA" id="ARBA00005216"/>
    </source>
</evidence>
<dbReference type="Proteomes" id="UP001356170">
    <property type="component" value="Unassembled WGS sequence"/>
</dbReference>
<evidence type="ECO:0000256" key="10">
    <source>
        <dbReference type="ARBA" id="ARBA00030455"/>
    </source>
</evidence>
<evidence type="ECO:0000313" key="16">
    <source>
        <dbReference type="Proteomes" id="UP001356170"/>
    </source>
</evidence>
<sequence>MTKALSYPKSRMRILLLENVHPVAVELLQQQGYQVDVRKQALSEDELIAELADVSLLGIRSKTQVSRRVLEQAPRLLAIGAFCIGTNQIDLQAATELGIAVFNAPFSNTRSVVELALAEMILLMRGIPDKNRMLHAGQWDKSAAGSHEVRGKTLGLIGYGSIGTQLSVLAEAMGMRVLFFDIAEKLALGNAVQCRSMAEVLANADIVSLHVDGRASNTNLIGAEQLQTMRKGALLINLSRGHVVDIEALRDAVETGQLGGCAVDVFPYEPASNDEPFESPLRGLRNTLLTPHVGGSTAEAQENIGRFVPGKLSDFVDTGATQNAVNFPEIILPTLADAHRVLHIHRNVPGILARINSILAERGVNIVGQYLKTNDTIGYVITDINADYDEGVLAQLRALEHTLRVRVLY</sequence>
<feature type="domain" description="ACT" evidence="14">
    <location>
        <begin position="340"/>
        <end position="409"/>
    </location>
</feature>
<dbReference type="EC" id="1.1.1.95" evidence="5"/>
<evidence type="ECO:0000256" key="6">
    <source>
        <dbReference type="ARBA" id="ARBA00021582"/>
    </source>
</evidence>
<comment type="function">
    <text evidence="1">Catalyzes the reversible oxidation of 3-phospho-D-glycerate to 3-phosphonooxypyruvate, the first step of the phosphorylated L-serine biosynthesis pathway. Also catalyzes the reversible oxidation of 2-hydroxyglutarate to 2-oxoglutarate.</text>
</comment>
<evidence type="ECO:0000256" key="12">
    <source>
        <dbReference type="ARBA" id="ARBA00048731"/>
    </source>
</evidence>
<dbReference type="Pfam" id="PF02826">
    <property type="entry name" value="2-Hacid_dh_C"/>
    <property type="match status" value="1"/>
</dbReference>